<gene>
    <name evidence="4" type="ORF">BGL_2c02000</name>
</gene>
<dbReference type="KEGG" id="bgp:BGL_2c02000"/>
<evidence type="ECO:0000256" key="1">
    <source>
        <dbReference type="ARBA" id="ARBA00022679"/>
    </source>
</evidence>
<sequence length="176" mass="19234">MSSPLLKPAVAAAPDVFVSIVADDPRARPLFDELAFEYRSRYAGLIDDAALRDEMVRYPAALFVPPAGAFILLLRGGTAIAGGAFMPHADPGTTEFKRIWVDRAHRRQGLSRRVLAELERRAAVQGYTRVYLGTGPRQPEAISLYLTSGYRLLAAHDFGEDAEPGYRFDKLLAGGA</sequence>
<dbReference type="RefSeq" id="WP_042626958.1">
    <property type="nucleotide sequence ID" value="NZ_BSTO01000012.1"/>
</dbReference>
<dbReference type="AlphaFoldDB" id="A0A0B6S7S8"/>
<name>A0A0B6S7S8_BURPL</name>
<keyword evidence="2" id="KW-0012">Acyltransferase</keyword>
<evidence type="ECO:0000256" key="2">
    <source>
        <dbReference type="ARBA" id="ARBA00023315"/>
    </source>
</evidence>
<protein>
    <submittedName>
        <fullName evidence="4">Putative GCN5-like N-acetyltransferase</fullName>
    </submittedName>
</protein>
<accession>A0A0B6S7S8</accession>
<dbReference type="InterPro" id="IPR000182">
    <property type="entry name" value="GNAT_dom"/>
</dbReference>
<reference evidence="5" key="1">
    <citation type="submission" date="2011-03" db="EMBL/GenBank/DDBJ databases">
        <authorList>
            <person name="Voget S."/>
            <person name="Streit W.R."/>
            <person name="Jaeger K.E."/>
            <person name="Daniel R."/>
        </authorList>
    </citation>
    <scope>NUCLEOTIDE SEQUENCE [LARGE SCALE GENOMIC DNA]</scope>
    <source>
        <strain evidence="5">PG1</strain>
    </source>
</reference>
<dbReference type="Gene3D" id="3.40.630.30">
    <property type="match status" value="1"/>
</dbReference>
<keyword evidence="1 4" id="KW-0808">Transferase</keyword>
<dbReference type="KEGG" id="bpla:bpln_2g02440"/>
<feature type="domain" description="N-acetyltransferase" evidence="3">
    <location>
        <begin position="18"/>
        <end position="173"/>
    </location>
</feature>
<dbReference type="SUPFAM" id="SSF55729">
    <property type="entry name" value="Acyl-CoA N-acyltransferases (Nat)"/>
    <property type="match status" value="1"/>
</dbReference>
<dbReference type="EMBL" id="CP002581">
    <property type="protein sequence ID" value="AJK48296.1"/>
    <property type="molecule type" value="Genomic_DNA"/>
</dbReference>
<evidence type="ECO:0000313" key="4">
    <source>
        <dbReference type="EMBL" id="AJK48296.1"/>
    </source>
</evidence>
<dbReference type="InterPro" id="IPR016181">
    <property type="entry name" value="Acyl_CoA_acyltransferase"/>
</dbReference>
<reference evidence="4 5" key="2">
    <citation type="journal article" date="2016" name="Appl. Microbiol. Biotechnol.">
        <title>Mutations improving production and secretion of extracellular lipase by Burkholderia glumae PG1.</title>
        <authorList>
            <person name="Knapp A."/>
            <person name="Voget S."/>
            <person name="Gao R."/>
            <person name="Zaburannyi N."/>
            <person name="Krysciak D."/>
            <person name="Breuer M."/>
            <person name="Hauer B."/>
            <person name="Streit W.R."/>
            <person name="Muller R."/>
            <person name="Daniel R."/>
            <person name="Jaeger K.E."/>
        </authorList>
    </citation>
    <scope>NUCLEOTIDE SEQUENCE [LARGE SCALE GENOMIC DNA]</scope>
    <source>
        <strain evidence="4 5">PG1</strain>
    </source>
</reference>
<proteinExistence type="predicted"/>
<evidence type="ECO:0000313" key="5">
    <source>
        <dbReference type="Proteomes" id="UP000031838"/>
    </source>
</evidence>
<evidence type="ECO:0000259" key="3">
    <source>
        <dbReference type="PROSITE" id="PS51186"/>
    </source>
</evidence>
<dbReference type="InterPro" id="IPR050832">
    <property type="entry name" value="Bact_Acetyltransf"/>
</dbReference>
<keyword evidence="5" id="KW-1185">Reference proteome</keyword>
<dbReference type="Pfam" id="PF00583">
    <property type="entry name" value="Acetyltransf_1"/>
    <property type="match status" value="1"/>
</dbReference>
<dbReference type="CDD" id="cd04301">
    <property type="entry name" value="NAT_SF"/>
    <property type="match status" value="1"/>
</dbReference>
<dbReference type="HOGENOM" id="CLU_013985_11_1_4"/>
<organism evidence="4 5">
    <name type="scientific">Burkholderia plantarii</name>
    <dbReference type="NCBI Taxonomy" id="41899"/>
    <lineage>
        <taxon>Bacteria</taxon>
        <taxon>Pseudomonadati</taxon>
        <taxon>Pseudomonadota</taxon>
        <taxon>Betaproteobacteria</taxon>
        <taxon>Burkholderiales</taxon>
        <taxon>Burkholderiaceae</taxon>
        <taxon>Burkholderia</taxon>
    </lineage>
</organism>
<dbReference type="Proteomes" id="UP000031838">
    <property type="component" value="Chromosome 2"/>
</dbReference>
<dbReference type="PANTHER" id="PTHR43877:SF2">
    <property type="entry name" value="AMINOALKYLPHOSPHONATE N-ACETYLTRANSFERASE-RELATED"/>
    <property type="match status" value="1"/>
</dbReference>
<dbReference type="PANTHER" id="PTHR43877">
    <property type="entry name" value="AMINOALKYLPHOSPHONATE N-ACETYLTRANSFERASE-RELATED-RELATED"/>
    <property type="match status" value="1"/>
</dbReference>
<dbReference type="PROSITE" id="PS51186">
    <property type="entry name" value="GNAT"/>
    <property type="match status" value="1"/>
</dbReference>
<dbReference type="GO" id="GO:0016747">
    <property type="term" value="F:acyltransferase activity, transferring groups other than amino-acyl groups"/>
    <property type="evidence" value="ECO:0007669"/>
    <property type="project" value="InterPro"/>
</dbReference>